<accession>A0A2K8Z9Y0</accession>
<dbReference type="OrthoDB" id="9768764at2"/>
<dbReference type="SUPFAM" id="SSF55103">
    <property type="entry name" value="FAD-linked oxidases, C-terminal domain"/>
    <property type="match status" value="1"/>
</dbReference>
<dbReference type="KEGG" id="spir:CWM47_35365"/>
<dbReference type="GO" id="GO:0050660">
    <property type="term" value="F:flavin adenine dinucleotide binding"/>
    <property type="evidence" value="ECO:0007669"/>
    <property type="project" value="InterPro"/>
</dbReference>
<dbReference type="AlphaFoldDB" id="A0A2K8Z9Y0"/>
<evidence type="ECO:0000259" key="3">
    <source>
        <dbReference type="Pfam" id="PF09265"/>
    </source>
</evidence>
<organism evidence="4 5">
    <name type="scientific">Spirosoma pollinicola</name>
    <dbReference type="NCBI Taxonomy" id="2057025"/>
    <lineage>
        <taxon>Bacteria</taxon>
        <taxon>Pseudomonadati</taxon>
        <taxon>Bacteroidota</taxon>
        <taxon>Cytophagia</taxon>
        <taxon>Cytophagales</taxon>
        <taxon>Cytophagaceae</taxon>
        <taxon>Spirosoma</taxon>
    </lineage>
</organism>
<name>A0A2K8Z9Y0_9BACT</name>
<evidence type="ECO:0000313" key="5">
    <source>
        <dbReference type="Proteomes" id="UP000232883"/>
    </source>
</evidence>
<dbReference type="InterPro" id="IPR016164">
    <property type="entry name" value="FAD-linked_Oxase-like_C"/>
</dbReference>
<protein>
    <recommendedName>
        <fullName evidence="3">Cytokinin dehydrogenase 1 FAD/cytokinin binding domain-containing protein</fullName>
    </recommendedName>
</protein>
<dbReference type="EMBL" id="CP025096">
    <property type="protein sequence ID" value="AUD06667.1"/>
    <property type="molecule type" value="Genomic_DNA"/>
</dbReference>
<evidence type="ECO:0000256" key="1">
    <source>
        <dbReference type="ARBA" id="ARBA00022630"/>
    </source>
</evidence>
<keyword evidence="5" id="KW-1185">Reference proteome</keyword>
<dbReference type="GO" id="GO:0009690">
    <property type="term" value="P:cytokinin metabolic process"/>
    <property type="evidence" value="ECO:0007669"/>
    <property type="project" value="InterPro"/>
</dbReference>
<dbReference type="Pfam" id="PF09265">
    <property type="entry name" value="Cytokin-bind"/>
    <property type="match status" value="1"/>
</dbReference>
<dbReference type="Proteomes" id="UP000232883">
    <property type="component" value="Chromosome"/>
</dbReference>
<evidence type="ECO:0000313" key="4">
    <source>
        <dbReference type="EMBL" id="AUD06667.1"/>
    </source>
</evidence>
<keyword evidence="2" id="KW-0274">FAD</keyword>
<dbReference type="InterPro" id="IPR016170">
    <property type="entry name" value="Cytok_DH_C_sf"/>
</dbReference>
<feature type="domain" description="Cytokinin dehydrogenase 1 FAD/cytokinin binding" evidence="3">
    <location>
        <begin position="38"/>
        <end position="166"/>
    </location>
</feature>
<gene>
    <name evidence="4" type="ORF">CWM47_35365</name>
</gene>
<dbReference type="InterPro" id="IPR015345">
    <property type="entry name" value="Cytokinin_DH_FAD/cytokin-bd"/>
</dbReference>
<evidence type="ECO:0000256" key="2">
    <source>
        <dbReference type="ARBA" id="ARBA00022827"/>
    </source>
</evidence>
<proteinExistence type="predicted"/>
<keyword evidence="1" id="KW-0285">Flavoprotein</keyword>
<sequence length="191" mass="21677">MLANMRVLMDDGRFDYIRGNGASVPADRNFPPTGLAFFIEATSFYSMPDELTLNLTSGLRFIPGMEQQEDQTYVEFTGIVVQLIAQLEAAGLGHLPHPWLDLFVADSVIDDCVTQTIAELNPAQLLPGSLLLFYPFVRSRLKRPLFRVPDEERFFLFDILRTVPSDPAVIEGILPQERRFYDQKRVLGGYF</sequence>
<dbReference type="GO" id="GO:0019139">
    <property type="term" value="F:cytokinin dehydrogenase activity"/>
    <property type="evidence" value="ECO:0007669"/>
    <property type="project" value="InterPro"/>
</dbReference>
<reference evidence="4 5" key="1">
    <citation type="submission" date="2017-11" db="EMBL/GenBank/DDBJ databases">
        <title>Taxonomic description and genome sequences of Spirosoma HA7 sp. nov., isolated from pollen microhabitat of Corylus avellana.</title>
        <authorList>
            <person name="Ambika Manirajan B."/>
            <person name="Suarez C."/>
            <person name="Ratering S."/>
            <person name="Geissler-Plaum R."/>
            <person name="Cardinale M."/>
            <person name="Sylvia S."/>
        </authorList>
    </citation>
    <scope>NUCLEOTIDE SEQUENCE [LARGE SCALE GENOMIC DNA]</scope>
    <source>
        <strain evidence="4 5">HA7</strain>
    </source>
</reference>
<dbReference type="Gene3D" id="3.40.462.10">
    <property type="entry name" value="FAD-linked oxidases, C-terminal domain"/>
    <property type="match status" value="1"/>
</dbReference>